<evidence type="ECO:0000313" key="2">
    <source>
        <dbReference type="EMBL" id="CRK44570.1"/>
    </source>
</evidence>
<proteinExistence type="predicted"/>
<reference evidence="3" key="1">
    <citation type="submission" date="2015-05" db="EMBL/GenBank/DDBJ databases">
        <authorList>
            <person name="Fogelqvist Johan"/>
        </authorList>
    </citation>
    <scope>NUCLEOTIDE SEQUENCE [LARGE SCALE GENOMIC DNA]</scope>
</reference>
<accession>A0A0G4NE39</accession>
<feature type="compositionally biased region" description="Basic and acidic residues" evidence="1">
    <location>
        <begin position="23"/>
        <end position="33"/>
    </location>
</feature>
<dbReference type="EMBL" id="CVQI01034139">
    <property type="protein sequence ID" value="CRK44570.1"/>
    <property type="molecule type" value="Genomic_DNA"/>
</dbReference>
<dbReference type="AlphaFoldDB" id="A0A0G4NE39"/>
<protein>
    <submittedName>
        <fullName evidence="2">Uncharacterized protein</fullName>
    </submittedName>
</protein>
<name>A0A0G4NE39_VERLO</name>
<gene>
    <name evidence="2" type="ORF">BN1723_019500</name>
</gene>
<dbReference type="Proteomes" id="UP000045706">
    <property type="component" value="Unassembled WGS sequence"/>
</dbReference>
<organism evidence="2 3">
    <name type="scientific">Verticillium longisporum</name>
    <name type="common">Verticillium dahliae var. longisporum</name>
    <dbReference type="NCBI Taxonomy" id="100787"/>
    <lineage>
        <taxon>Eukaryota</taxon>
        <taxon>Fungi</taxon>
        <taxon>Dikarya</taxon>
        <taxon>Ascomycota</taxon>
        <taxon>Pezizomycotina</taxon>
        <taxon>Sordariomycetes</taxon>
        <taxon>Hypocreomycetidae</taxon>
        <taxon>Glomerellales</taxon>
        <taxon>Plectosphaerellaceae</taxon>
        <taxon>Verticillium</taxon>
    </lineage>
</organism>
<evidence type="ECO:0000256" key="1">
    <source>
        <dbReference type="SAM" id="MobiDB-lite"/>
    </source>
</evidence>
<evidence type="ECO:0000313" key="3">
    <source>
        <dbReference type="Proteomes" id="UP000045706"/>
    </source>
</evidence>
<feature type="region of interest" description="Disordered" evidence="1">
    <location>
        <begin position="17"/>
        <end position="45"/>
    </location>
</feature>
<sequence>SVPRVCRHACRSRRRVTIQSAQSRHEVDGDSPRRLQAVQQLHGQC</sequence>
<feature type="non-terminal residue" evidence="2">
    <location>
        <position position="1"/>
    </location>
</feature>